<name>A0ABT0LEX0_9GAMM</name>
<evidence type="ECO:0000313" key="2">
    <source>
        <dbReference type="Proteomes" id="UP001203423"/>
    </source>
</evidence>
<evidence type="ECO:0000313" key="1">
    <source>
        <dbReference type="EMBL" id="MCL1126223.1"/>
    </source>
</evidence>
<protein>
    <submittedName>
        <fullName evidence="1">Uncharacterized protein</fullName>
    </submittedName>
</protein>
<accession>A0ABT0LEX0</accession>
<proteinExistence type="predicted"/>
<gene>
    <name evidence="1" type="ORF">L2764_17495</name>
</gene>
<sequence length="141" mass="16146">MMYTMSLSDDIYYMFTGAVFGDSTLEMWAGRYVSEQYDLIFHPAFNNLSVKREIDACSGQLSVELNKVGYKLILEANADINSFYPLNFPSVIIFGGEQRYMKTMQANVNFDLYHFGQLKESIHIPQALLEFSGPFACEDIF</sequence>
<organism evidence="1 2">
    <name type="scientific">Shewanella surugensis</name>
    <dbReference type="NCBI Taxonomy" id="212020"/>
    <lineage>
        <taxon>Bacteria</taxon>
        <taxon>Pseudomonadati</taxon>
        <taxon>Pseudomonadota</taxon>
        <taxon>Gammaproteobacteria</taxon>
        <taxon>Alteromonadales</taxon>
        <taxon>Shewanellaceae</taxon>
        <taxon>Shewanella</taxon>
    </lineage>
</organism>
<dbReference type="Proteomes" id="UP001203423">
    <property type="component" value="Unassembled WGS sequence"/>
</dbReference>
<keyword evidence="2" id="KW-1185">Reference proteome</keyword>
<reference evidence="1 2" key="1">
    <citation type="submission" date="2022-01" db="EMBL/GenBank/DDBJ databases">
        <title>Whole genome-based taxonomy of the Shewanellaceae.</title>
        <authorList>
            <person name="Martin-Rodriguez A.J."/>
        </authorList>
    </citation>
    <scope>NUCLEOTIDE SEQUENCE [LARGE SCALE GENOMIC DNA]</scope>
    <source>
        <strain evidence="1 2">DSM 17177</strain>
    </source>
</reference>
<dbReference type="RefSeq" id="WP_248941613.1">
    <property type="nucleotide sequence ID" value="NZ_JAKIKS010000078.1"/>
</dbReference>
<comment type="caution">
    <text evidence="1">The sequence shown here is derived from an EMBL/GenBank/DDBJ whole genome shotgun (WGS) entry which is preliminary data.</text>
</comment>
<dbReference type="EMBL" id="JAKIKS010000078">
    <property type="protein sequence ID" value="MCL1126223.1"/>
    <property type="molecule type" value="Genomic_DNA"/>
</dbReference>